<keyword evidence="5" id="KW-0539">Nucleus</keyword>
<accession>A0A9P5ZUQ0</accession>
<dbReference type="Pfam" id="PF04855">
    <property type="entry name" value="SNF5"/>
    <property type="match status" value="1"/>
</dbReference>
<feature type="region of interest" description="Disordered" evidence="6">
    <location>
        <begin position="327"/>
        <end position="346"/>
    </location>
</feature>
<dbReference type="GO" id="GO:0006338">
    <property type="term" value="P:chromatin remodeling"/>
    <property type="evidence" value="ECO:0007669"/>
    <property type="project" value="InterPro"/>
</dbReference>
<dbReference type="EMBL" id="MU154574">
    <property type="protein sequence ID" value="KAF9494329.1"/>
    <property type="molecule type" value="Genomic_DNA"/>
</dbReference>
<proteinExistence type="inferred from homology"/>
<feature type="region of interest" description="Disordered" evidence="6">
    <location>
        <begin position="1243"/>
        <end position="1274"/>
    </location>
</feature>
<dbReference type="GO" id="GO:0000228">
    <property type="term" value="C:nuclear chromosome"/>
    <property type="evidence" value="ECO:0007669"/>
    <property type="project" value="InterPro"/>
</dbReference>
<feature type="region of interest" description="Disordered" evidence="6">
    <location>
        <begin position="986"/>
        <end position="1026"/>
    </location>
</feature>
<feature type="compositionally biased region" description="Low complexity" evidence="6">
    <location>
        <begin position="404"/>
        <end position="428"/>
    </location>
</feature>
<feature type="region of interest" description="Disordered" evidence="6">
    <location>
        <begin position="653"/>
        <end position="693"/>
    </location>
</feature>
<feature type="region of interest" description="Disordered" evidence="6">
    <location>
        <begin position="1"/>
        <end position="24"/>
    </location>
</feature>
<evidence type="ECO:0000256" key="5">
    <source>
        <dbReference type="ARBA" id="ARBA00023242"/>
    </source>
</evidence>
<feature type="compositionally biased region" description="Basic residues" evidence="6">
    <location>
        <begin position="986"/>
        <end position="1001"/>
    </location>
</feature>
<dbReference type="GO" id="GO:0008270">
    <property type="term" value="F:zinc ion binding"/>
    <property type="evidence" value="ECO:0007669"/>
    <property type="project" value="InterPro"/>
</dbReference>
<dbReference type="InterPro" id="IPR006939">
    <property type="entry name" value="SNF5"/>
</dbReference>
<dbReference type="GO" id="GO:0006355">
    <property type="term" value="P:regulation of DNA-templated transcription"/>
    <property type="evidence" value="ECO:0007669"/>
    <property type="project" value="InterPro"/>
</dbReference>
<feature type="region of interest" description="Disordered" evidence="6">
    <location>
        <begin position="255"/>
        <end position="276"/>
    </location>
</feature>
<name>A0A9P5ZUQ0_PLEER</name>
<evidence type="ECO:0000256" key="6">
    <source>
        <dbReference type="SAM" id="MobiDB-lite"/>
    </source>
</evidence>
<dbReference type="Gene3D" id="3.30.50.10">
    <property type="entry name" value="Erythroid Transcription Factor GATA-1, subunit A"/>
    <property type="match status" value="1"/>
</dbReference>
<dbReference type="OrthoDB" id="515064at2759"/>
<keyword evidence="8" id="KW-1185">Reference proteome</keyword>
<feature type="compositionally biased region" description="Low complexity" evidence="6">
    <location>
        <begin position="351"/>
        <end position="367"/>
    </location>
</feature>
<feature type="compositionally biased region" description="Basic and acidic residues" evidence="6">
    <location>
        <begin position="1157"/>
        <end position="1166"/>
    </location>
</feature>
<comment type="similarity">
    <text evidence="2">Belongs to the SNF5 family.</text>
</comment>
<gene>
    <name evidence="7" type="ORF">BDN71DRAFT_1418335</name>
</gene>
<organism evidence="7 8">
    <name type="scientific">Pleurotus eryngii</name>
    <name type="common">Boletus of the steppes</name>
    <dbReference type="NCBI Taxonomy" id="5323"/>
    <lineage>
        <taxon>Eukaryota</taxon>
        <taxon>Fungi</taxon>
        <taxon>Dikarya</taxon>
        <taxon>Basidiomycota</taxon>
        <taxon>Agaricomycotina</taxon>
        <taxon>Agaricomycetes</taxon>
        <taxon>Agaricomycetidae</taxon>
        <taxon>Agaricales</taxon>
        <taxon>Pleurotineae</taxon>
        <taxon>Pleurotaceae</taxon>
        <taxon>Pleurotus</taxon>
    </lineage>
</organism>
<evidence type="ECO:0000256" key="4">
    <source>
        <dbReference type="ARBA" id="ARBA00023163"/>
    </source>
</evidence>
<feature type="region of interest" description="Disordered" evidence="6">
    <location>
        <begin position="537"/>
        <end position="568"/>
    </location>
</feature>
<feature type="compositionally biased region" description="Basic residues" evidence="6">
    <location>
        <begin position="1167"/>
        <end position="1178"/>
    </location>
</feature>
<evidence type="ECO:0000313" key="8">
    <source>
        <dbReference type="Proteomes" id="UP000807025"/>
    </source>
</evidence>
<evidence type="ECO:0000313" key="7">
    <source>
        <dbReference type="EMBL" id="KAF9494329.1"/>
    </source>
</evidence>
<keyword evidence="4" id="KW-0804">Transcription</keyword>
<reference evidence="7" key="1">
    <citation type="submission" date="2020-11" db="EMBL/GenBank/DDBJ databases">
        <authorList>
            <consortium name="DOE Joint Genome Institute"/>
            <person name="Ahrendt S."/>
            <person name="Riley R."/>
            <person name="Andreopoulos W."/>
            <person name="Labutti K."/>
            <person name="Pangilinan J."/>
            <person name="Ruiz-Duenas F.J."/>
            <person name="Barrasa J.M."/>
            <person name="Sanchez-Garcia M."/>
            <person name="Camarero S."/>
            <person name="Miyauchi S."/>
            <person name="Serrano A."/>
            <person name="Linde D."/>
            <person name="Babiker R."/>
            <person name="Drula E."/>
            <person name="Ayuso-Fernandez I."/>
            <person name="Pacheco R."/>
            <person name="Padilla G."/>
            <person name="Ferreira P."/>
            <person name="Barriuso J."/>
            <person name="Kellner H."/>
            <person name="Castanera R."/>
            <person name="Alfaro M."/>
            <person name="Ramirez L."/>
            <person name="Pisabarro A.G."/>
            <person name="Kuo A."/>
            <person name="Tritt A."/>
            <person name="Lipzen A."/>
            <person name="He G."/>
            <person name="Yan M."/>
            <person name="Ng V."/>
            <person name="Cullen D."/>
            <person name="Martin F."/>
            <person name="Rosso M.-N."/>
            <person name="Henrissat B."/>
            <person name="Hibbett D."/>
            <person name="Martinez A.T."/>
            <person name="Grigoriev I.V."/>
        </authorList>
    </citation>
    <scope>NUCLEOTIDE SEQUENCE</scope>
    <source>
        <strain evidence="7">ATCC 90797</strain>
    </source>
</reference>
<sequence>MMNGSYNQSSVSSPQAPQGQASIGNTMNPAMMASYGGGGNKFGYGGGGVNPSQLMGGMGMEGMGMGGMGMGNMNGLGAMNSMGGMNNVNGMGVGGMGGMGMNGGHQNAQMLQQQGFGSMNGSGMGNVGGMGMGMDGMNAMGNMGMGGMGGGMGGMGMATINPAALGGNAASANMSGINPMGGMGNMGGMGMGMGGMNQGMNPNASGMSHGMNMGMNMGMNANMGPMGGMSTPNATSNHPNNANMNGGIAMNPIPNSHHSNPAGGSSLHMGANSHNQSMNNMNMNAQLNMNMMQLLQNMGLTKQQFMQLPPQDKQMIQAKVMSATQAQQMQMRNQAQGGQQHTQQGQIQIGQGMNPQVGQGQVQQMQDGHIHQPVPAGDGIPSLSHPRNASVASGAGGQFYDRPSSSASMHSQAQSTSNGGSGMGSQQMMPPPPRPPTAQGQRSMGQQMSRPGTSHSHHSPSASSGSGQGRPPSRAASVNDFGPGTSAPMHTPQGQTQGGGMGMPNGKPPTPSGSFTNGTQIPFQQPQLHQQQMNLHIQGHAGSPPPGSPNRKRKAGLDSPRIGSVDSLPGQMGMGMMGPPVLPRQQSGGGEGQVVPMTPQMGQMNGMPVPSRPQSSNGMIPPQGARINAQMAQNMSMGAINAGMSPAAMMGMPMDPGTPQRQSSIPPQTPGFARTQTPRQPSLPPPGTPQKMQQEALATNAVGVNVGPIVTPRSSLPPSGGAPSVASTSQVPQQPAVIPQLPPLPANVSLNPAVTKVSVVPLVDSTKLIATLTEAEIEDIKAWMKVDKEYDGVYRKMKDKMGEELRETFGPASLAWWEKGSLTTNASRFRRGREQFDIRYPGVRREPRDRKKVPRREGLRLPRRLKVEDADRPEELVPIRLEFDVEQHHKMRDTFVWNLNDPVVTPENFAQSVVDDYGLGASYHSIIVKSIQEQLSDYKAHSSNYDGDEKQIVLEEPPLLKGTLCTEDLAWWESWRKRMRSQYRGSSARKKFGSKSRKRRKVADLLTPGDAANDEDSKQLESSGPDVTVVEEPSIYEDMRILIKLDIIVGSIKLDDQFEWDIDNTDASPEEFAEVYARELGLVGEFKTAIAHTIREQVQAYQKSLFLIGHPSDGALVQDDDLRMSFLPSLTSGARSISEVQAFTPLLNYLSDGEIEKNEKERDKDMNKRRKRATRGRRGVALPDREPIRTYRTPAIGFPELDPATLAAAIAAAAPTSRRAAAAAASLTIANMVASENGTAFISPQSLPTAPQPTPAQSKEKKPKGLFKPPPLPETVLLPRAQVTAPTPSTAADVTKLPAPLENDPPMDPIEPPVSAAAQPPDSRFSKVMTAKRVKELEREAKEKEFADGQHPNYIDGVWHCSNCGCPESIAVGRRKGPLGDKSQCGTCGKFWHRHRRPRPVEYNTSLDFHQGVKKEAETAKTGVKKKGGAAALRAQSTTLPNTPSELPSEPPTPARNDKADVDVSLPPTEEQDRPMSPVSTASSASEPPLSQRVRANGTNPHVSPPAPAPSTRHASPAPPTRPNLSVVPVVEIPTSSSSSSSPSKSTWAPHWLTAAMQAMQAKYTNDKFEVILRKVTASTTPEWRIKCLDCPGKLYTPGPGETLSNYEVHLKNRQHRQRVNERLNGSSAS</sequence>
<evidence type="ECO:0000256" key="1">
    <source>
        <dbReference type="ARBA" id="ARBA00004123"/>
    </source>
</evidence>
<feature type="region of interest" description="Disordered" evidence="6">
    <location>
        <begin position="351"/>
        <end position="521"/>
    </location>
</feature>
<evidence type="ECO:0000256" key="2">
    <source>
        <dbReference type="ARBA" id="ARBA00010239"/>
    </source>
</evidence>
<comment type="caution">
    <text evidence="7">The sequence shown here is derived from an EMBL/GenBank/DDBJ whole genome shotgun (WGS) entry which is preliminary data.</text>
</comment>
<feature type="region of interest" description="Disordered" evidence="6">
    <location>
        <begin position="709"/>
        <end position="734"/>
    </location>
</feature>
<evidence type="ECO:0000256" key="3">
    <source>
        <dbReference type="ARBA" id="ARBA00023015"/>
    </source>
</evidence>
<keyword evidence="3" id="KW-0805">Transcription regulation</keyword>
<comment type="subcellular location">
    <subcellularLocation>
        <location evidence="1">Nucleus</location>
    </subcellularLocation>
</comment>
<dbReference type="PANTHER" id="PTHR10019">
    <property type="entry name" value="SNF5"/>
    <property type="match status" value="1"/>
</dbReference>
<dbReference type="InterPro" id="IPR013088">
    <property type="entry name" value="Znf_NHR/GATA"/>
</dbReference>
<feature type="region of interest" description="Disordered" evidence="6">
    <location>
        <begin position="1403"/>
        <end position="1525"/>
    </location>
</feature>
<feature type="compositionally biased region" description="Low complexity" evidence="6">
    <location>
        <begin position="449"/>
        <end position="474"/>
    </location>
</feature>
<protein>
    <submittedName>
        <fullName evidence="7">SNF5-domain-containing protein</fullName>
    </submittedName>
</protein>
<feature type="region of interest" description="Disordered" evidence="6">
    <location>
        <begin position="1157"/>
        <end position="1178"/>
    </location>
</feature>
<dbReference type="Proteomes" id="UP000807025">
    <property type="component" value="Unassembled WGS sequence"/>
</dbReference>